<dbReference type="EMBL" id="JRHA01000005">
    <property type="protein sequence ID" value="PQK15538.1"/>
    <property type="molecule type" value="Genomic_DNA"/>
</dbReference>
<accession>A0A2S7YH90</accession>
<proteinExistence type="predicted"/>
<feature type="compositionally biased region" description="Gly residues" evidence="1">
    <location>
        <begin position="92"/>
        <end position="102"/>
    </location>
</feature>
<name>A0A2S7YH90_BEABA</name>
<gene>
    <name evidence="2" type="ORF">BB8028_0005g10500</name>
</gene>
<feature type="compositionally biased region" description="Basic and acidic residues" evidence="1">
    <location>
        <begin position="69"/>
        <end position="89"/>
    </location>
</feature>
<organism evidence="2 3">
    <name type="scientific">Beauveria bassiana</name>
    <name type="common">White muscardine disease fungus</name>
    <name type="synonym">Tritirachium shiotae</name>
    <dbReference type="NCBI Taxonomy" id="176275"/>
    <lineage>
        <taxon>Eukaryota</taxon>
        <taxon>Fungi</taxon>
        <taxon>Dikarya</taxon>
        <taxon>Ascomycota</taxon>
        <taxon>Pezizomycotina</taxon>
        <taxon>Sordariomycetes</taxon>
        <taxon>Hypocreomycetidae</taxon>
        <taxon>Hypocreales</taxon>
        <taxon>Cordycipitaceae</taxon>
        <taxon>Beauveria</taxon>
    </lineage>
</organism>
<dbReference type="AlphaFoldDB" id="A0A2S7YH90"/>
<evidence type="ECO:0000313" key="2">
    <source>
        <dbReference type="EMBL" id="PQK15538.1"/>
    </source>
</evidence>
<dbReference type="OrthoDB" id="10572172at2759"/>
<reference evidence="2 3" key="1">
    <citation type="submission" date="2016-07" db="EMBL/GenBank/DDBJ databases">
        <title>Comparative genomics of the entomopathogenic fungus Beauveria bassiana.</title>
        <authorList>
            <person name="Valero Jimenez C.A."/>
            <person name="Zwaan B.J."/>
            <person name="Van Kan J.A."/>
            <person name="Takken W."/>
            <person name="Debets A.J."/>
            <person name="Schoustra S.E."/>
            <person name="Koenraadt C.J."/>
        </authorList>
    </citation>
    <scope>NUCLEOTIDE SEQUENCE [LARGE SCALE GENOMIC DNA]</scope>
    <source>
        <strain evidence="2 3">ARSEF 8028</strain>
    </source>
</reference>
<evidence type="ECO:0000313" key="3">
    <source>
        <dbReference type="Proteomes" id="UP000237441"/>
    </source>
</evidence>
<comment type="caution">
    <text evidence="2">The sequence shown here is derived from an EMBL/GenBank/DDBJ whole genome shotgun (WGS) entry which is preliminary data.</text>
</comment>
<evidence type="ECO:0000256" key="1">
    <source>
        <dbReference type="SAM" id="MobiDB-lite"/>
    </source>
</evidence>
<feature type="compositionally biased region" description="Polar residues" evidence="1">
    <location>
        <begin position="25"/>
        <end position="41"/>
    </location>
</feature>
<dbReference type="Proteomes" id="UP000237441">
    <property type="component" value="Unassembled WGS sequence"/>
</dbReference>
<protein>
    <submittedName>
        <fullName evidence="2">Uncharacterized protein</fullName>
    </submittedName>
</protein>
<feature type="compositionally biased region" description="Low complexity" evidence="1">
    <location>
        <begin position="113"/>
        <end position="123"/>
    </location>
</feature>
<feature type="region of interest" description="Disordered" evidence="1">
    <location>
        <begin position="25"/>
        <end position="153"/>
    </location>
</feature>
<sequence>MAADKKVMLALAGAGAIGVAIYATRSTTRPATVQSPSTTLPDNKARDKKDMGLSGAGIGGTAVAGGNERSIDPSQERKVQTTASSRDKLPSGGVGGGVGAGGMNARTVELPMPKSSSSSIGEKPSSEPKSRSDLPVNSNNPHLSEAETGGKQQIYAKIFK</sequence>
<feature type="compositionally biased region" description="Gly residues" evidence="1">
    <location>
        <begin position="54"/>
        <end position="63"/>
    </location>
</feature>